<feature type="chain" id="PRO_5034142900" description="Cell wall protein" evidence="1">
    <location>
        <begin position="21"/>
        <end position="235"/>
    </location>
</feature>
<reference evidence="2" key="1">
    <citation type="journal article" date="2021" name="Mol. Plant Pathol.">
        <title>A 20-kb lineage-specific genomic region tames virulence in pathogenic amphidiploid Verticillium longisporum.</title>
        <authorList>
            <person name="Harting R."/>
            <person name="Starke J."/>
            <person name="Kusch H."/>
            <person name="Poggeler S."/>
            <person name="Maurus I."/>
            <person name="Schluter R."/>
            <person name="Landesfeind M."/>
            <person name="Bulla I."/>
            <person name="Nowrousian M."/>
            <person name="de Jonge R."/>
            <person name="Stahlhut G."/>
            <person name="Hoff K.J."/>
            <person name="Asshauer K.P."/>
            <person name="Thurmer A."/>
            <person name="Stanke M."/>
            <person name="Daniel R."/>
            <person name="Morgenstern B."/>
            <person name="Thomma B.P.H.J."/>
            <person name="Kronstad J.W."/>
            <person name="Braus-Stromeyer S.A."/>
            <person name="Braus G.H."/>
        </authorList>
    </citation>
    <scope>NUCLEOTIDE SEQUENCE</scope>
    <source>
        <strain evidence="2">Vl32</strain>
    </source>
</reference>
<accession>A0A8I3A1E5</accession>
<feature type="signal peptide" evidence="1">
    <location>
        <begin position="1"/>
        <end position="20"/>
    </location>
</feature>
<evidence type="ECO:0000313" key="2">
    <source>
        <dbReference type="EMBL" id="KAG7142707.1"/>
    </source>
</evidence>
<dbReference type="EMBL" id="JAEMWZ010000014">
    <property type="protein sequence ID" value="KAG7142707.1"/>
    <property type="molecule type" value="Genomic_DNA"/>
</dbReference>
<comment type="caution">
    <text evidence="2">The sequence shown here is derived from an EMBL/GenBank/DDBJ whole genome shotgun (WGS) entry which is preliminary data.</text>
</comment>
<protein>
    <recommendedName>
        <fullName evidence="4">Cell wall protein</fullName>
    </recommendedName>
</protein>
<name>A0A8I3A1E5_VERLO</name>
<evidence type="ECO:0000256" key="1">
    <source>
        <dbReference type="SAM" id="SignalP"/>
    </source>
</evidence>
<keyword evidence="1" id="KW-0732">Signal</keyword>
<dbReference type="OrthoDB" id="3638982at2759"/>
<proteinExistence type="predicted"/>
<gene>
    <name evidence="2" type="ORF">HYQ45_000932</name>
</gene>
<sequence length="235" mass="23443">MARLSIPVLLALFSATASLASKQASDSAGPGCAAPGFGAPGFGAPGFGAPGFGAAGFGAAGSAACKRAVLLAEGIKLNIDDQNNEVLSLTAVSNALNANDAAAFQAAKTDLLGFVNSGIEMRKMNQAIAPAGNKAIAGLAIVADAQTEELNLSNSLSGDPAKKAADLKTVDTLKADFAGGIKQNMQNMADALSSCGGMPPPDVFNSTAFAPPPAPVFGAGANPFRGKGFWKLFRA</sequence>
<evidence type="ECO:0000313" key="3">
    <source>
        <dbReference type="Proteomes" id="UP000689129"/>
    </source>
</evidence>
<organism evidence="2 3">
    <name type="scientific">Verticillium longisporum</name>
    <name type="common">Verticillium dahliae var. longisporum</name>
    <dbReference type="NCBI Taxonomy" id="100787"/>
    <lineage>
        <taxon>Eukaryota</taxon>
        <taxon>Fungi</taxon>
        <taxon>Dikarya</taxon>
        <taxon>Ascomycota</taxon>
        <taxon>Pezizomycotina</taxon>
        <taxon>Sordariomycetes</taxon>
        <taxon>Hypocreomycetidae</taxon>
        <taxon>Glomerellales</taxon>
        <taxon>Plectosphaerellaceae</taxon>
        <taxon>Verticillium</taxon>
    </lineage>
</organism>
<evidence type="ECO:0008006" key="4">
    <source>
        <dbReference type="Google" id="ProtNLM"/>
    </source>
</evidence>
<dbReference type="AlphaFoldDB" id="A0A8I3A1E5"/>
<dbReference type="Proteomes" id="UP000689129">
    <property type="component" value="Unassembled WGS sequence"/>
</dbReference>